<accession>A0A1L7WVN4</accession>
<dbReference type="Proteomes" id="UP000184330">
    <property type="component" value="Unassembled WGS sequence"/>
</dbReference>
<keyword evidence="1" id="KW-0863">Zinc-finger</keyword>
<evidence type="ECO:0000259" key="4">
    <source>
        <dbReference type="PROSITE" id="PS50157"/>
    </source>
</evidence>
<keyword evidence="6" id="KW-1185">Reference proteome</keyword>
<feature type="domain" description="C2H2-type" evidence="4">
    <location>
        <begin position="104"/>
        <end position="132"/>
    </location>
</feature>
<dbReference type="SUPFAM" id="SSF57667">
    <property type="entry name" value="beta-beta-alpha zinc fingers"/>
    <property type="match status" value="1"/>
</dbReference>
<dbReference type="PROSITE" id="PS50157">
    <property type="entry name" value="ZINC_FINGER_C2H2_2"/>
    <property type="match status" value="1"/>
</dbReference>
<evidence type="ECO:0000256" key="1">
    <source>
        <dbReference type="PROSITE-ProRule" id="PRU00042"/>
    </source>
</evidence>
<dbReference type="SMART" id="SM00355">
    <property type="entry name" value="ZnF_C2H2"/>
    <property type="match status" value="2"/>
</dbReference>
<dbReference type="InterPro" id="IPR036236">
    <property type="entry name" value="Znf_C2H2_sf"/>
</dbReference>
<sequence>MAENELDRSSATPWPIQLLDAPETRFANGYDDPLQSLLSPAVVGRNDPCDLLENVYTWSLHQLGDFQGLPNTPALNLVDSNGVENGPNSSQERATSELPKPKRFVCNYCSRRFRSQKDVDRHRTSVHHKSAPYLCSEQGCRRSRQGFTRKDNYETHLRHVHGKSPKNAQQLERSDGLVGQSKVSTEEGLEGLSTEKLAEMVMNEREKLRMEQQRREQLEEDLRNLRRRYEEREDMWLKFLVTKEGGK</sequence>
<proteinExistence type="predicted"/>
<dbReference type="InterPro" id="IPR013087">
    <property type="entry name" value="Znf_C2H2_type"/>
</dbReference>
<dbReference type="EMBL" id="FJOG01000009">
    <property type="protein sequence ID" value="CZR56834.1"/>
    <property type="molecule type" value="Genomic_DNA"/>
</dbReference>
<dbReference type="AlphaFoldDB" id="A0A1L7WVN4"/>
<name>A0A1L7WVN4_9HELO</name>
<feature type="compositionally biased region" description="Polar residues" evidence="3">
    <location>
        <begin position="78"/>
        <end position="93"/>
    </location>
</feature>
<keyword evidence="1" id="KW-0479">Metal-binding</keyword>
<organism evidence="5 6">
    <name type="scientific">Phialocephala subalpina</name>
    <dbReference type="NCBI Taxonomy" id="576137"/>
    <lineage>
        <taxon>Eukaryota</taxon>
        <taxon>Fungi</taxon>
        <taxon>Dikarya</taxon>
        <taxon>Ascomycota</taxon>
        <taxon>Pezizomycotina</taxon>
        <taxon>Leotiomycetes</taxon>
        <taxon>Helotiales</taxon>
        <taxon>Mollisiaceae</taxon>
        <taxon>Phialocephala</taxon>
        <taxon>Phialocephala fortinii species complex</taxon>
    </lineage>
</organism>
<evidence type="ECO:0000256" key="3">
    <source>
        <dbReference type="SAM" id="MobiDB-lite"/>
    </source>
</evidence>
<dbReference type="GO" id="GO:0008270">
    <property type="term" value="F:zinc ion binding"/>
    <property type="evidence" value="ECO:0007669"/>
    <property type="project" value="UniProtKB-KW"/>
</dbReference>
<keyword evidence="1" id="KW-0862">Zinc</keyword>
<keyword evidence="2" id="KW-0175">Coiled coil</keyword>
<reference evidence="5 6" key="1">
    <citation type="submission" date="2016-03" db="EMBL/GenBank/DDBJ databases">
        <authorList>
            <person name="Ploux O."/>
        </authorList>
    </citation>
    <scope>NUCLEOTIDE SEQUENCE [LARGE SCALE GENOMIC DNA]</scope>
    <source>
        <strain evidence="5 6">UAMH 11012</strain>
    </source>
</reference>
<feature type="coiled-coil region" evidence="2">
    <location>
        <begin position="201"/>
        <end position="235"/>
    </location>
</feature>
<evidence type="ECO:0000313" key="6">
    <source>
        <dbReference type="Proteomes" id="UP000184330"/>
    </source>
</evidence>
<dbReference type="PROSITE" id="PS00028">
    <property type="entry name" value="ZINC_FINGER_C2H2_1"/>
    <property type="match status" value="1"/>
</dbReference>
<evidence type="ECO:0000313" key="5">
    <source>
        <dbReference type="EMBL" id="CZR56834.1"/>
    </source>
</evidence>
<dbReference type="OrthoDB" id="5429792at2759"/>
<evidence type="ECO:0000256" key="2">
    <source>
        <dbReference type="SAM" id="Coils"/>
    </source>
</evidence>
<dbReference type="Gene3D" id="3.30.160.60">
    <property type="entry name" value="Classic Zinc Finger"/>
    <property type="match status" value="2"/>
</dbReference>
<gene>
    <name evidence="5" type="ORF">PAC_06723</name>
</gene>
<feature type="region of interest" description="Disordered" evidence="3">
    <location>
        <begin position="78"/>
        <end position="98"/>
    </location>
</feature>
<protein>
    <recommendedName>
        <fullName evidence="4">C2H2-type domain-containing protein</fullName>
    </recommendedName>
</protein>